<organism evidence="2 3">
    <name type="scientific">Verticiella sediminum</name>
    <dbReference type="NCBI Taxonomy" id="1247510"/>
    <lineage>
        <taxon>Bacteria</taxon>
        <taxon>Pseudomonadati</taxon>
        <taxon>Pseudomonadota</taxon>
        <taxon>Betaproteobacteria</taxon>
        <taxon>Burkholderiales</taxon>
        <taxon>Alcaligenaceae</taxon>
        <taxon>Verticiella</taxon>
    </lineage>
</organism>
<dbReference type="Proteomes" id="UP000318405">
    <property type="component" value="Unassembled WGS sequence"/>
</dbReference>
<feature type="region of interest" description="Disordered" evidence="1">
    <location>
        <begin position="1"/>
        <end position="22"/>
    </location>
</feature>
<reference evidence="2 3" key="1">
    <citation type="submission" date="2019-07" db="EMBL/GenBank/DDBJ databases">
        <title>Qingshengfaniella alkalisoli gen. nov., sp. nov., isolated from saline soil.</title>
        <authorList>
            <person name="Xu L."/>
            <person name="Huang X.-X."/>
            <person name="Sun J.-Q."/>
        </authorList>
    </citation>
    <scope>NUCLEOTIDE SEQUENCE [LARGE SCALE GENOMIC DNA]</scope>
    <source>
        <strain evidence="2 3">DSM 27279</strain>
    </source>
</reference>
<dbReference type="EMBL" id="VLTJ01000029">
    <property type="protein sequence ID" value="TSH92639.1"/>
    <property type="molecule type" value="Genomic_DNA"/>
</dbReference>
<evidence type="ECO:0008006" key="4">
    <source>
        <dbReference type="Google" id="ProtNLM"/>
    </source>
</evidence>
<accession>A0A556AID9</accession>
<name>A0A556AID9_9BURK</name>
<evidence type="ECO:0000256" key="1">
    <source>
        <dbReference type="SAM" id="MobiDB-lite"/>
    </source>
</evidence>
<sequence>MKIAQASPQLLPGDKISMPNSGPTGTVIRWYVQRGAKGFGEPDERVCEVDVAGRGVCVFSEAFARRLDRLPS</sequence>
<dbReference type="RefSeq" id="WP_143949005.1">
    <property type="nucleotide sequence ID" value="NZ_BAABMB010000001.1"/>
</dbReference>
<dbReference type="AlphaFoldDB" id="A0A556AID9"/>
<keyword evidence="3" id="KW-1185">Reference proteome</keyword>
<protein>
    <recommendedName>
        <fullName evidence="4">DUF2158 domain-containing protein</fullName>
    </recommendedName>
</protein>
<comment type="caution">
    <text evidence="2">The sequence shown here is derived from an EMBL/GenBank/DDBJ whole genome shotgun (WGS) entry which is preliminary data.</text>
</comment>
<proteinExistence type="predicted"/>
<evidence type="ECO:0000313" key="2">
    <source>
        <dbReference type="EMBL" id="TSH92639.1"/>
    </source>
</evidence>
<gene>
    <name evidence="2" type="ORF">FOZ76_14560</name>
</gene>
<evidence type="ECO:0000313" key="3">
    <source>
        <dbReference type="Proteomes" id="UP000318405"/>
    </source>
</evidence>